<proteinExistence type="inferred from homology"/>
<dbReference type="EMBL" id="DTHO01000015">
    <property type="protein sequence ID" value="HGG99153.1"/>
    <property type="molecule type" value="Genomic_DNA"/>
</dbReference>
<comment type="similarity">
    <text evidence="2">Belongs to the CDP-alcohol phosphatidyltransferase class-I family.</text>
</comment>
<feature type="transmembrane region" description="Helical" evidence="3">
    <location>
        <begin position="148"/>
        <end position="173"/>
    </location>
</feature>
<name>A0A7C4AIW7_9BACT</name>
<dbReference type="GO" id="GO:0008654">
    <property type="term" value="P:phospholipid biosynthetic process"/>
    <property type="evidence" value="ECO:0007669"/>
    <property type="project" value="InterPro"/>
</dbReference>
<sequence length="191" mass="21111">MLSEKFSHFLDKPLSPLAKALPVNPNIITVLGMIITSSAGFIIPFNLFLGGIFILAGGAFDLIDGIVARVNGRVTKFGALLDSTLDRIADGFIFLGIVWYFFHHLDKNAIILSFLCAIASFLISYVRARSEGLGLSCKVGIIERPERLILLAFACLTGFLYPVILILTILSWITVIQRIFYAKKQIKNLPH</sequence>
<evidence type="ECO:0000256" key="2">
    <source>
        <dbReference type="RuleBase" id="RU003750"/>
    </source>
</evidence>
<keyword evidence="1 2" id="KW-0808">Transferase</keyword>
<comment type="caution">
    <text evidence="4">The sequence shown here is derived from an EMBL/GenBank/DDBJ whole genome shotgun (WGS) entry which is preliminary data.</text>
</comment>
<keyword evidence="3" id="KW-0812">Transmembrane</keyword>
<dbReference type="Pfam" id="PF01066">
    <property type="entry name" value="CDP-OH_P_transf"/>
    <property type="match status" value="1"/>
</dbReference>
<dbReference type="InterPro" id="IPR043130">
    <property type="entry name" value="CDP-OH_PTrfase_TM_dom"/>
</dbReference>
<dbReference type="PROSITE" id="PS00379">
    <property type="entry name" value="CDP_ALCOHOL_P_TRANSF"/>
    <property type="match status" value="1"/>
</dbReference>
<evidence type="ECO:0000256" key="1">
    <source>
        <dbReference type="ARBA" id="ARBA00022679"/>
    </source>
</evidence>
<dbReference type="Gene3D" id="1.20.120.1760">
    <property type="match status" value="1"/>
</dbReference>
<feature type="transmembrane region" description="Helical" evidence="3">
    <location>
        <begin position="41"/>
        <end position="63"/>
    </location>
</feature>
<keyword evidence="3" id="KW-1133">Transmembrane helix</keyword>
<reference evidence="4" key="1">
    <citation type="journal article" date="2020" name="mSystems">
        <title>Genome- and Community-Level Interaction Insights into Carbon Utilization and Element Cycling Functions of Hydrothermarchaeota in Hydrothermal Sediment.</title>
        <authorList>
            <person name="Zhou Z."/>
            <person name="Liu Y."/>
            <person name="Xu W."/>
            <person name="Pan J."/>
            <person name="Luo Z.H."/>
            <person name="Li M."/>
        </authorList>
    </citation>
    <scope>NUCLEOTIDE SEQUENCE [LARGE SCALE GENOMIC DNA]</scope>
    <source>
        <strain evidence="4">SpSt-788</strain>
    </source>
</reference>
<feature type="transmembrane region" description="Helical" evidence="3">
    <location>
        <begin position="108"/>
        <end position="128"/>
    </location>
</feature>
<feature type="transmembrane region" description="Helical" evidence="3">
    <location>
        <begin position="84"/>
        <end position="102"/>
    </location>
</feature>
<gene>
    <name evidence="4" type="ORF">ENV75_01695</name>
</gene>
<organism evidence="4">
    <name type="scientific">Thermodesulfovibrio aggregans</name>
    <dbReference type="NCBI Taxonomy" id="86166"/>
    <lineage>
        <taxon>Bacteria</taxon>
        <taxon>Pseudomonadati</taxon>
        <taxon>Nitrospirota</taxon>
        <taxon>Thermodesulfovibrionia</taxon>
        <taxon>Thermodesulfovibrionales</taxon>
        <taxon>Thermodesulfovibrionaceae</taxon>
        <taxon>Thermodesulfovibrio</taxon>
    </lineage>
</organism>
<keyword evidence="3" id="KW-0472">Membrane</keyword>
<dbReference type="GO" id="GO:0016780">
    <property type="term" value="F:phosphotransferase activity, for other substituted phosphate groups"/>
    <property type="evidence" value="ECO:0007669"/>
    <property type="project" value="InterPro"/>
</dbReference>
<dbReference type="InterPro" id="IPR000462">
    <property type="entry name" value="CDP-OH_P_trans"/>
</dbReference>
<dbReference type="AlphaFoldDB" id="A0A7C4AIW7"/>
<evidence type="ECO:0000313" key="4">
    <source>
        <dbReference type="EMBL" id="HGG99153.1"/>
    </source>
</evidence>
<protein>
    <submittedName>
        <fullName evidence="4">CDP-alcohol phosphatidyltransferase family protein</fullName>
    </submittedName>
</protein>
<dbReference type="InterPro" id="IPR048254">
    <property type="entry name" value="CDP_ALCOHOL_P_TRANSF_CS"/>
</dbReference>
<accession>A0A7C4AIW7</accession>
<dbReference type="GO" id="GO:0016020">
    <property type="term" value="C:membrane"/>
    <property type="evidence" value="ECO:0007669"/>
    <property type="project" value="InterPro"/>
</dbReference>
<evidence type="ECO:0000256" key="3">
    <source>
        <dbReference type="SAM" id="Phobius"/>
    </source>
</evidence>